<reference evidence="4 5" key="1">
    <citation type="submission" date="2019-06" db="EMBL/GenBank/DDBJ databases">
        <title>Tsukamurella conjunctivitidis sp. nov., Tsukamurella assacharolytica sp. nov. and Tsukamurella sputae sp. nov. isolated from patients with conjunctivitis, bacteraemia (lymphoma) and respiratory infection (sputum) in Hong Kong.</title>
        <authorList>
            <person name="Teng J.L.L."/>
            <person name="Lee H.H."/>
            <person name="Fong J.Y.H."/>
            <person name="Fok K.M.N."/>
            <person name="Lau S.K.P."/>
            <person name="Woo P.C.Y."/>
        </authorList>
    </citation>
    <scope>NUCLEOTIDE SEQUENCE [LARGE SCALE GENOMIC DNA]</scope>
    <source>
        <strain evidence="4 5">HKU72</strain>
    </source>
</reference>
<evidence type="ECO:0000313" key="5">
    <source>
        <dbReference type="Proteomes" id="UP000319375"/>
    </source>
</evidence>
<organism evidence="4 5">
    <name type="scientific">Tsukamurella conjunctivitidis</name>
    <dbReference type="NCBI Taxonomy" id="2592068"/>
    <lineage>
        <taxon>Bacteria</taxon>
        <taxon>Bacillati</taxon>
        <taxon>Actinomycetota</taxon>
        <taxon>Actinomycetes</taxon>
        <taxon>Mycobacteriales</taxon>
        <taxon>Tsukamurellaceae</taxon>
        <taxon>Tsukamurella</taxon>
    </lineage>
</organism>
<evidence type="ECO:0000256" key="2">
    <source>
        <dbReference type="PROSITE-ProRule" id="PRU00335"/>
    </source>
</evidence>
<feature type="domain" description="HTH tetR-type" evidence="3">
    <location>
        <begin position="6"/>
        <end position="66"/>
    </location>
</feature>
<keyword evidence="1 2" id="KW-0238">DNA-binding</keyword>
<dbReference type="PROSITE" id="PS50977">
    <property type="entry name" value="HTH_TETR_2"/>
    <property type="match status" value="1"/>
</dbReference>
<dbReference type="InterPro" id="IPR036271">
    <property type="entry name" value="Tet_transcr_reg_TetR-rel_C_sf"/>
</dbReference>
<dbReference type="PANTHER" id="PTHR30328">
    <property type="entry name" value="TRANSCRIPTIONAL REPRESSOR"/>
    <property type="match status" value="1"/>
</dbReference>
<dbReference type="GO" id="GO:0006355">
    <property type="term" value="P:regulation of DNA-templated transcription"/>
    <property type="evidence" value="ECO:0007669"/>
    <property type="project" value="UniProtKB-ARBA"/>
</dbReference>
<dbReference type="OrthoDB" id="4726108at2"/>
<evidence type="ECO:0000256" key="1">
    <source>
        <dbReference type="ARBA" id="ARBA00023125"/>
    </source>
</evidence>
<dbReference type="EMBL" id="VIGX01000014">
    <property type="protein sequence ID" value="TWS27363.1"/>
    <property type="molecule type" value="Genomic_DNA"/>
</dbReference>
<dbReference type="PRINTS" id="PR00455">
    <property type="entry name" value="HTHTETR"/>
</dbReference>
<comment type="caution">
    <text evidence="4">The sequence shown here is derived from an EMBL/GenBank/DDBJ whole genome shotgun (WGS) entry which is preliminary data.</text>
</comment>
<dbReference type="SUPFAM" id="SSF46689">
    <property type="entry name" value="Homeodomain-like"/>
    <property type="match status" value="1"/>
</dbReference>
<dbReference type="InterPro" id="IPR009057">
    <property type="entry name" value="Homeodomain-like_sf"/>
</dbReference>
<dbReference type="Gene3D" id="1.10.357.10">
    <property type="entry name" value="Tetracycline Repressor, domain 2"/>
    <property type="match status" value="1"/>
</dbReference>
<dbReference type="Pfam" id="PF00440">
    <property type="entry name" value="TetR_N"/>
    <property type="match status" value="1"/>
</dbReference>
<feature type="DNA-binding region" description="H-T-H motif" evidence="2">
    <location>
        <begin position="29"/>
        <end position="48"/>
    </location>
</feature>
<dbReference type="SUPFAM" id="SSF48498">
    <property type="entry name" value="Tetracyclin repressor-like, C-terminal domain"/>
    <property type="match status" value="1"/>
</dbReference>
<evidence type="ECO:0000259" key="3">
    <source>
        <dbReference type="PROSITE" id="PS50977"/>
    </source>
</evidence>
<name>A0A5C5RXY5_9ACTN</name>
<sequence length="187" mass="19798">MPPDATETKRRILAAARTEFAANGLAGARVDRIAESASANKRSIYVHFGPKEELFDLVVGLALQDMAEAVPLTPDDLPAYAGALFDYLSAHPDVLRLTTWSRLERPDAAPSEVDAYGPKVAALRARYGDAAVDVLALVLGLITAWPSASPALRSLAGEADAAARLSRHRESLIAAVRATVDTATTGH</sequence>
<dbReference type="PANTHER" id="PTHR30328:SF54">
    <property type="entry name" value="HTH-TYPE TRANSCRIPTIONAL REPRESSOR SCO4008"/>
    <property type="match status" value="1"/>
</dbReference>
<evidence type="ECO:0000313" key="4">
    <source>
        <dbReference type="EMBL" id="TWS27363.1"/>
    </source>
</evidence>
<dbReference type="GO" id="GO:0003677">
    <property type="term" value="F:DNA binding"/>
    <property type="evidence" value="ECO:0007669"/>
    <property type="project" value="UniProtKB-UniRule"/>
</dbReference>
<proteinExistence type="predicted"/>
<accession>A0A5C5RXY5</accession>
<dbReference type="InterPro" id="IPR001647">
    <property type="entry name" value="HTH_TetR"/>
</dbReference>
<dbReference type="AlphaFoldDB" id="A0A5C5RXY5"/>
<protein>
    <submittedName>
        <fullName evidence="4">TetR/AcrR family transcriptional regulator</fullName>
    </submittedName>
</protein>
<keyword evidence="5" id="KW-1185">Reference proteome</keyword>
<dbReference type="InterPro" id="IPR050109">
    <property type="entry name" value="HTH-type_TetR-like_transc_reg"/>
</dbReference>
<gene>
    <name evidence="4" type="ORF">FK530_18740</name>
</gene>
<dbReference type="InterPro" id="IPR041467">
    <property type="entry name" value="Sco4008_C"/>
</dbReference>
<dbReference type="Pfam" id="PF17926">
    <property type="entry name" value="TetR_C_21"/>
    <property type="match status" value="1"/>
</dbReference>
<dbReference type="RefSeq" id="WP_146488501.1">
    <property type="nucleotide sequence ID" value="NZ_VIGX01000014.1"/>
</dbReference>
<dbReference type="Proteomes" id="UP000319375">
    <property type="component" value="Unassembled WGS sequence"/>
</dbReference>